<feature type="domain" description="GST C-terminal" evidence="4">
    <location>
        <begin position="85"/>
        <end position="210"/>
    </location>
</feature>
<feature type="domain" description="GST N-terminal" evidence="3">
    <location>
        <begin position="1"/>
        <end position="81"/>
    </location>
</feature>
<dbReference type="Gene3D" id="1.20.1050.130">
    <property type="match status" value="1"/>
</dbReference>
<dbReference type="InterPro" id="IPR036282">
    <property type="entry name" value="Glutathione-S-Trfase_C_sf"/>
</dbReference>
<evidence type="ECO:0000256" key="2">
    <source>
        <dbReference type="ARBA" id="ARBA00022679"/>
    </source>
</evidence>
<dbReference type="SUPFAM" id="SSF52833">
    <property type="entry name" value="Thioredoxin-like"/>
    <property type="match status" value="1"/>
</dbReference>
<dbReference type="Pfam" id="PF00043">
    <property type="entry name" value="GST_C"/>
    <property type="match status" value="1"/>
</dbReference>
<dbReference type="AlphaFoldDB" id="A0A9X3XBY8"/>
<dbReference type="PROSITE" id="PS50405">
    <property type="entry name" value="GST_CTER"/>
    <property type="match status" value="1"/>
</dbReference>
<dbReference type="Proteomes" id="UP001151081">
    <property type="component" value="Unassembled WGS sequence"/>
</dbReference>
<sequence>MLRLHTFPPSSNALKVRFALAELGLPYEAVEVNILRGDQRDAAFLGKNPHGKIPVLEDGALVLRESDAIVAYLGDTYGAALWPKSPAARAEALQWLFFDAANFGYAGRIWWADVITPKTGRTGPAAGPELVGQVATDVGRALGVLETHLTSRDYLLGDFTLADCSVGVMVNLLRGTRLDTPEAFPAVTAYRDRIRARDAWTAAGGKAIEL</sequence>
<dbReference type="SFLD" id="SFLDS00019">
    <property type="entry name" value="Glutathione_Transferase_(cytos"/>
    <property type="match status" value="1"/>
</dbReference>
<protein>
    <submittedName>
        <fullName evidence="5">Glutathione S-transferase family protein</fullName>
    </submittedName>
</protein>
<dbReference type="InterPro" id="IPR004046">
    <property type="entry name" value="GST_C"/>
</dbReference>
<keyword evidence="6" id="KW-1185">Reference proteome</keyword>
<dbReference type="EMBL" id="JAGTJJ010000025">
    <property type="protein sequence ID" value="MDC3985051.1"/>
    <property type="molecule type" value="Genomic_DNA"/>
</dbReference>
<dbReference type="InterPro" id="IPR036249">
    <property type="entry name" value="Thioredoxin-like_sf"/>
</dbReference>
<organism evidence="5 6">
    <name type="scientific">Polyangium jinanense</name>
    <dbReference type="NCBI Taxonomy" id="2829994"/>
    <lineage>
        <taxon>Bacteria</taxon>
        <taxon>Pseudomonadati</taxon>
        <taxon>Myxococcota</taxon>
        <taxon>Polyangia</taxon>
        <taxon>Polyangiales</taxon>
        <taxon>Polyangiaceae</taxon>
        <taxon>Polyangium</taxon>
    </lineage>
</organism>
<evidence type="ECO:0000313" key="5">
    <source>
        <dbReference type="EMBL" id="MDC3985051.1"/>
    </source>
</evidence>
<dbReference type="PROSITE" id="PS50404">
    <property type="entry name" value="GST_NTER"/>
    <property type="match status" value="1"/>
</dbReference>
<dbReference type="PANTHER" id="PTHR44051">
    <property type="entry name" value="GLUTATHIONE S-TRANSFERASE-RELATED"/>
    <property type="match status" value="1"/>
</dbReference>
<comment type="caution">
    <text evidence="5">The sequence shown here is derived from an EMBL/GenBank/DDBJ whole genome shotgun (WGS) entry which is preliminary data.</text>
</comment>
<dbReference type="Pfam" id="PF13417">
    <property type="entry name" value="GST_N_3"/>
    <property type="match status" value="1"/>
</dbReference>
<gene>
    <name evidence="5" type="ORF">KEG57_31515</name>
</gene>
<dbReference type="SUPFAM" id="SSF47616">
    <property type="entry name" value="GST C-terminal domain-like"/>
    <property type="match status" value="1"/>
</dbReference>
<accession>A0A9X3XBY8</accession>
<evidence type="ECO:0000259" key="4">
    <source>
        <dbReference type="PROSITE" id="PS50405"/>
    </source>
</evidence>
<evidence type="ECO:0000313" key="6">
    <source>
        <dbReference type="Proteomes" id="UP001151081"/>
    </source>
</evidence>
<reference evidence="5 6" key="1">
    <citation type="submission" date="2021-04" db="EMBL/GenBank/DDBJ databases">
        <title>Genome analysis of Polyangium sp.</title>
        <authorList>
            <person name="Li Y."/>
            <person name="Wang J."/>
        </authorList>
    </citation>
    <scope>NUCLEOTIDE SEQUENCE [LARGE SCALE GENOMIC DNA]</scope>
    <source>
        <strain evidence="5 6">SDU14</strain>
    </source>
</reference>
<proteinExistence type="inferred from homology"/>
<dbReference type="InterPro" id="IPR010987">
    <property type="entry name" value="Glutathione-S-Trfase_C-like"/>
</dbReference>
<dbReference type="InterPro" id="IPR040079">
    <property type="entry name" value="Glutathione_S-Trfase"/>
</dbReference>
<dbReference type="SFLD" id="SFLDG00358">
    <property type="entry name" value="Main_(cytGST)"/>
    <property type="match status" value="1"/>
</dbReference>
<name>A0A9X3XBY8_9BACT</name>
<keyword evidence="2" id="KW-0808">Transferase</keyword>
<dbReference type="GO" id="GO:0016740">
    <property type="term" value="F:transferase activity"/>
    <property type="evidence" value="ECO:0007669"/>
    <property type="project" value="UniProtKB-KW"/>
</dbReference>
<dbReference type="RefSeq" id="WP_272459136.1">
    <property type="nucleotide sequence ID" value="NZ_JAGTJJ010000025.1"/>
</dbReference>
<dbReference type="InterPro" id="IPR004045">
    <property type="entry name" value="Glutathione_S-Trfase_N"/>
</dbReference>
<dbReference type="FunFam" id="3.40.30.10:FF:000039">
    <property type="entry name" value="Glutathione S-transferase domain"/>
    <property type="match status" value="1"/>
</dbReference>
<dbReference type="PANTHER" id="PTHR44051:SF2">
    <property type="entry name" value="HYPOTHETICAL GLUTATHIONE S-TRANSFERASE LIKE PROTEIN"/>
    <property type="match status" value="1"/>
</dbReference>
<evidence type="ECO:0000259" key="3">
    <source>
        <dbReference type="PROSITE" id="PS50404"/>
    </source>
</evidence>
<evidence type="ECO:0000256" key="1">
    <source>
        <dbReference type="ARBA" id="ARBA00007409"/>
    </source>
</evidence>
<dbReference type="SFLD" id="SFLDG01150">
    <property type="entry name" value="Main.1:_Beta-like"/>
    <property type="match status" value="1"/>
</dbReference>
<comment type="similarity">
    <text evidence="1">Belongs to the GST superfamily.</text>
</comment>